<comment type="caution">
    <text evidence="2">The sequence shown here is derived from an EMBL/GenBank/DDBJ whole genome shotgun (WGS) entry which is preliminary data.</text>
</comment>
<dbReference type="AlphaFoldDB" id="H0EA94"/>
<evidence type="ECO:0000256" key="1">
    <source>
        <dbReference type="SAM" id="MobiDB-lite"/>
    </source>
</evidence>
<protein>
    <submittedName>
        <fullName evidence="2">Uncharacterized protein</fullName>
    </submittedName>
</protein>
<dbReference type="EMBL" id="AGUD01000292">
    <property type="protein sequence ID" value="EHN09434.1"/>
    <property type="molecule type" value="Genomic_DNA"/>
</dbReference>
<organism evidence="2 3">
    <name type="scientific">Patulibacter medicamentivorans</name>
    <dbReference type="NCBI Taxonomy" id="1097667"/>
    <lineage>
        <taxon>Bacteria</taxon>
        <taxon>Bacillati</taxon>
        <taxon>Actinomycetota</taxon>
        <taxon>Thermoleophilia</taxon>
        <taxon>Solirubrobacterales</taxon>
        <taxon>Patulibacteraceae</taxon>
        <taxon>Patulibacter</taxon>
    </lineage>
</organism>
<evidence type="ECO:0000313" key="3">
    <source>
        <dbReference type="Proteomes" id="UP000005143"/>
    </source>
</evidence>
<gene>
    <name evidence="2" type="ORF">PAI11_37680</name>
</gene>
<evidence type="ECO:0000313" key="2">
    <source>
        <dbReference type="EMBL" id="EHN09434.1"/>
    </source>
</evidence>
<name>H0EA94_9ACTN</name>
<proteinExistence type="predicted"/>
<dbReference type="RefSeq" id="WP_007578204.1">
    <property type="nucleotide sequence ID" value="NZ_AGUD01000292.1"/>
</dbReference>
<sequence length="79" mass="8291">MPTSPVLTRAWLLATLDETGRRLALAADAGVATPALTWTDQDQVQISVRGHGTGVTLEATHPDGRVGPLTFPAGWTTTP</sequence>
<dbReference type="Proteomes" id="UP000005143">
    <property type="component" value="Unassembled WGS sequence"/>
</dbReference>
<keyword evidence="3" id="KW-1185">Reference proteome</keyword>
<reference evidence="2 3" key="1">
    <citation type="journal article" date="2013" name="Biodegradation">
        <title>Quantitative proteomic analysis of ibuprofen-degrading Patulibacter sp. strain I11.</title>
        <authorList>
            <person name="Almeida B."/>
            <person name="Kjeldal H."/>
            <person name="Lolas I."/>
            <person name="Knudsen A.D."/>
            <person name="Carvalho G."/>
            <person name="Nielsen K.L."/>
            <person name="Barreto Crespo M.T."/>
            <person name="Stensballe A."/>
            <person name="Nielsen J.L."/>
        </authorList>
    </citation>
    <scope>NUCLEOTIDE SEQUENCE [LARGE SCALE GENOMIC DNA]</scope>
    <source>
        <strain evidence="2 3">I11</strain>
    </source>
</reference>
<feature type="region of interest" description="Disordered" evidence="1">
    <location>
        <begin position="55"/>
        <end position="79"/>
    </location>
</feature>
<accession>H0EA94</accession>